<protein>
    <submittedName>
        <fullName evidence="4">Fic-domain-containing protein</fullName>
    </submittedName>
</protein>
<dbReference type="PROSITE" id="PS51459">
    <property type="entry name" value="FIDO"/>
    <property type="match status" value="1"/>
</dbReference>
<dbReference type="SUPFAM" id="SSF140931">
    <property type="entry name" value="Fic-like"/>
    <property type="match status" value="1"/>
</dbReference>
<evidence type="ECO:0000259" key="3">
    <source>
        <dbReference type="PROSITE" id="PS51459"/>
    </source>
</evidence>
<keyword evidence="5" id="KW-1185">Reference proteome</keyword>
<keyword evidence="2" id="KW-0067">ATP-binding</keyword>
<dbReference type="InterPro" id="IPR040198">
    <property type="entry name" value="Fido_containing"/>
</dbReference>
<dbReference type="Gene3D" id="1.10.3290.10">
    <property type="entry name" value="Fido-like domain"/>
    <property type="match status" value="1"/>
</dbReference>
<feature type="domain" description="Fido" evidence="3">
    <location>
        <begin position="137"/>
        <end position="295"/>
    </location>
</feature>
<evidence type="ECO:0000256" key="2">
    <source>
        <dbReference type="PIRSR" id="PIRSR640198-2"/>
    </source>
</evidence>
<evidence type="ECO:0000313" key="4">
    <source>
        <dbReference type="EMBL" id="KAF9480867.1"/>
    </source>
</evidence>
<evidence type="ECO:0000256" key="1">
    <source>
        <dbReference type="PIRSR" id="PIRSR640198-1"/>
    </source>
</evidence>
<keyword evidence="2" id="KW-0547">Nucleotide-binding</keyword>
<dbReference type="GO" id="GO:0005524">
    <property type="term" value="F:ATP binding"/>
    <property type="evidence" value="ECO:0007669"/>
    <property type="project" value="UniProtKB-KW"/>
</dbReference>
<comment type="caution">
    <text evidence="4">The sequence shown here is derived from an EMBL/GenBank/DDBJ whole genome shotgun (WGS) entry which is preliminary data.</text>
</comment>
<gene>
    <name evidence="4" type="ORF">BDN70DRAFT_580413</name>
</gene>
<accession>A0A9P5Z3L8</accession>
<dbReference type="PANTHER" id="PTHR13504:SF38">
    <property type="entry name" value="FIDO DOMAIN-CONTAINING PROTEIN"/>
    <property type="match status" value="1"/>
</dbReference>
<feature type="active site" evidence="1">
    <location>
        <position position="227"/>
    </location>
</feature>
<dbReference type="InterPro" id="IPR036597">
    <property type="entry name" value="Fido-like_dom_sf"/>
</dbReference>
<dbReference type="AlphaFoldDB" id="A0A9P5Z3L8"/>
<dbReference type="Proteomes" id="UP000807469">
    <property type="component" value="Unassembled WGS sequence"/>
</dbReference>
<dbReference type="OrthoDB" id="439046at2759"/>
<evidence type="ECO:0000313" key="5">
    <source>
        <dbReference type="Proteomes" id="UP000807469"/>
    </source>
</evidence>
<proteinExistence type="predicted"/>
<sequence length="297" mass="33432">MPLMGFCVCVGTYYQTWKPTRQHKFPTNLSQCPPGHQELKAQWAALTSNLPSSSSGTTSFYQRYLRKLAIETNHIESTFLITEESARDIVQRGVDNGDVRWCYESALQDASKIRSILRDTLAACELLLPLVEDPAKLDSAALCRIHETLVESCRITESAYISPGVTRSTTRKTVIVASRAYSIQCCPFDQVDAELDVICNLAKQWTQTWRNPFATASWIHLILVRCHPFEDGNGRLTRLIASLPLMKHGYPPISIDLKQRPEYYDAINKAYTGDHSALSQCIIQGAEETIKFVQSVK</sequence>
<feature type="binding site" evidence="2">
    <location>
        <begin position="231"/>
        <end position="238"/>
    </location>
    <ligand>
        <name>ATP</name>
        <dbReference type="ChEBI" id="CHEBI:30616"/>
    </ligand>
</feature>
<dbReference type="EMBL" id="MU155187">
    <property type="protein sequence ID" value="KAF9480867.1"/>
    <property type="molecule type" value="Genomic_DNA"/>
</dbReference>
<dbReference type="Pfam" id="PF02661">
    <property type="entry name" value="Fic"/>
    <property type="match status" value="1"/>
</dbReference>
<dbReference type="InterPro" id="IPR003812">
    <property type="entry name" value="Fido"/>
</dbReference>
<feature type="binding site" evidence="2">
    <location>
        <begin position="263"/>
        <end position="264"/>
    </location>
    <ligand>
        <name>ATP</name>
        <dbReference type="ChEBI" id="CHEBI:30616"/>
    </ligand>
</feature>
<dbReference type="PANTHER" id="PTHR13504">
    <property type="entry name" value="FIDO DOMAIN-CONTAINING PROTEIN DDB_G0283145"/>
    <property type="match status" value="1"/>
</dbReference>
<reference evidence="4" key="1">
    <citation type="submission" date="2020-11" db="EMBL/GenBank/DDBJ databases">
        <authorList>
            <consortium name="DOE Joint Genome Institute"/>
            <person name="Ahrendt S."/>
            <person name="Riley R."/>
            <person name="Andreopoulos W."/>
            <person name="Labutti K."/>
            <person name="Pangilinan J."/>
            <person name="Ruiz-Duenas F.J."/>
            <person name="Barrasa J.M."/>
            <person name="Sanchez-Garcia M."/>
            <person name="Camarero S."/>
            <person name="Miyauchi S."/>
            <person name="Serrano A."/>
            <person name="Linde D."/>
            <person name="Babiker R."/>
            <person name="Drula E."/>
            <person name="Ayuso-Fernandez I."/>
            <person name="Pacheco R."/>
            <person name="Padilla G."/>
            <person name="Ferreira P."/>
            <person name="Barriuso J."/>
            <person name="Kellner H."/>
            <person name="Castanera R."/>
            <person name="Alfaro M."/>
            <person name="Ramirez L."/>
            <person name="Pisabarro A.G."/>
            <person name="Kuo A."/>
            <person name="Tritt A."/>
            <person name="Lipzen A."/>
            <person name="He G."/>
            <person name="Yan M."/>
            <person name="Ng V."/>
            <person name="Cullen D."/>
            <person name="Martin F."/>
            <person name="Rosso M.-N."/>
            <person name="Henrissat B."/>
            <person name="Hibbett D."/>
            <person name="Martinez A.T."/>
            <person name="Grigoriev I.V."/>
        </authorList>
    </citation>
    <scope>NUCLEOTIDE SEQUENCE</scope>
    <source>
        <strain evidence="4">CIRM-BRFM 674</strain>
    </source>
</reference>
<organism evidence="4 5">
    <name type="scientific">Pholiota conissans</name>
    <dbReference type="NCBI Taxonomy" id="109636"/>
    <lineage>
        <taxon>Eukaryota</taxon>
        <taxon>Fungi</taxon>
        <taxon>Dikarya</taxon>
        <taxon>Basidiomycota</taxon>
        <taxon>Agaricomycotina</taxon>
        <taxon>Agaricomycetes</taxon>
        <taxon>Agaricomycetidae</taxon>
        <taxon>Agaricales</taxon>
        <taxon>Agaricineae</taxon>
        <taxon>Strophariaceae</taxon>
        <taxon>Pholiota</taxon>
    </lineage>
</organism>
<name>A0A9P5Z3L8_9AGAR</name>